<dbReference type="EMBL" id="BPLR01002859">
    <property type="protein sequence ID" value="GIX78679.1"/>
    <property type="molecule type" value="Genomic_DNA"/>
</dbReference>
<evidence type="ECO:0000256" key="1">
    <source>
        <dbReference type="SAM" id="MobiDB-lite"/>
    </source>
</evidence>
<proteinExistence type="predicted"/>
<dbReference type="Proteomes" id="UP001054945">
    <property type="component" value="Unassembled WGS sequence"/>
</dbReference>
<reference evidence="3 4" key="1">
    <citation type="submission" date="2021-06" db="EMBL/GenBank/DDBJ databases">
        <title>Caerostris extrusa draft genome.</title>
        <authorList>
            <person name="Kono N."/>
            <person name="Arakawa K."/>
        </authorList>
    </citation>
    <scope>NUCLEOTIDE SEQUENCE [LARGE SCALE GENOMIC DNA]</scope>
</reference>
<keyword evidence="2" id="KW-0812">Transmembrane</keyword>
<evidence type="ECO:0000313" key="3">
    <source>
        <dbReference type="EMBL" id="GIX78679.1"/>
    </source>
</evidence>
<organism evidence="3 4">
    <name type="scientific">Caerostris extrusa</name>
    <name type="common">Bark spider</name>
    <name type="synonym">Caerostris bankana</name>
    <dbReference type="NCBI Taxonomy" id="172846"/>
    <lineage>
        <taxon>Eukaryota</taxon>
        <taxon>Metazoa</taxon>
        <taxon>Ecdysozoa</taxon>
        <taxon>Arthropoda</taxon>
        <taxon>Chelicerata</taxon>
        <taxon>Arachnida</taxon>
        <taxon>Araneae</taxon>
        <taxon>Araneomorphae</taxon>
        <taxon>Entelegynae</taxon>
        <taxon>Araneoidea</taxon>
        <taxon>Araneidae</taxon>
        <taxon>Caerostris</taxon>
    </lineage>
</organism>
<keyword evidence="4" id="KW-1185">Reference proteome</keyword>
<feature type="region of interest" description="Disordered" evidence="1">
    <location>
        <begin position="1"/>
        <end position="31"/>
    </location>
</feature>
<feature type="compositionally biased region" description="Polar residues" evidence="1">
    <location>
        <begin position="12"/>
        <end position="27"/>
    </location>
</feature>
<protein>
    <submittedName>
        <fullName evidence="3">Uncharacterized protein</fullName>
    </submittedName>
</protein>
<feature type="transmembrane region" description="Helical" evidence="2">
    <location>
        <begin position="77"/>
        <end position="97"/>
    </location>
</feature>
<evidence type="ECO:0000256" key="2">
    <source>
        <dbReference type="SAM" id="Phobius"/>
    </source>
</evidence>
<keyword evidence="2" id="KW-0472">Membrane</keyword>
<comment type="caution">
    <text evidence="3">The sequence shown here is derived from an EMBL/GenBank/DDBJ whole genome shotgun (WGS) entry which is preliminary data.</text>
</comment>
<keyword evidence="2" id="KW-1133">Transmembrane helix</keyword>
<dbReference type="AlphaFoldDB" id="A0AAV4N2X4"/>
<evidence type="ECO:0000313" key="4">
    <source>
        <dbReference type="Proteomes" id="UP001054945"/>
    </source>
</evidence>
<accession>A0AAV4N2X4</accession>
<sequence>MSYLTYGRHARQQNTPDRVTQVSSSPLQRKPLKTIAHSTPKENTKHRIYISSSLPGAGKLSSVVESRHVFTVRHFEVGCFVQKTTLFFFFFVLFSFFNPSVREFPVL</sequence>
<name>A0AAV4N2X4_CAEEX</name>
<gene>
    <name evidence="3" type="ORF">CEXT_677761</name>
</gene>